<protein>
    <recommendedName>
        <fullName evidence="3">Secreted protein</fullName>
    </recommendedName>
</protein>
<dbReference type="RefSeq" id="WP_339588143.1">
    <property type="nucleotide sequence ID" value="NZ_JBBHJZ010000003.1"/>
</dbReference>
<gene>
    <name evidence="1" type="ORF">WG901_16250</name>
</gene>
<proteinExistence type="predicted"/>
<evidence type="ECO:0008006" key="3">
    <source>
        <dbReference type="Google" id="ProtNLM"/>
    </source>
</evidence>
<evidence type="ECO:0000313" key="2">
    <source>
        <dbReference type="Proteomes" id="UP001361239"/>
    </source>
</evidence>
<dbReference type="Proteomes" id="UP001361239">
    <property type="component" value="Unassembled WGS sequence"/>
</dbReference>
<comment type="caution">
    <text evidence="1">The sequence shown here is derived from an EMBL/GenBank/DDBJ whole genome shotgun (WGS) entry which is preliminary data.</text>
</comment>
<name>A0ABU8RYQ3_9SPHN</name>
<keyword evidence="2" id="KW-1185">Reference proteome</keyword>
<accession>A0ABU8RYQ3</accession>
<reference evidence="1 2" key="1">
    <citation type="submission" date="2024-03" db="EMBL/GenBank/DDBJ databases">
        <authorList>
            <person name="Jo J.-H."/>
        </authorList>
    </citation>
    <scope>NUCLEOTIDE SEQUENCE [LARGE SCALE GENOMIC DNA]</scope>
    <source>
        <strain evidence="1 2">PS1R-30</strain>
    </source>
</reference>
<sequence length="397" mass="42697">MENSARFVRLGLFGSAVAAVFALGAVAPTWLRAPADAAAPRPQPLPAPPPGGVLGFVVDSFVQPVIQGKDACPQGTALKLRDAYLATLPAEERAQLERKENEAQLTQRWHAYAFGPNNTNVCSQPDMFERPVMRTVQSKKAWGLDLDEGKTEDTCAHESFATPTGEQGIDNQEYRAMGCTLEWRGVDGIAGDNQSGMKQFMASGEWTQVILLRGVDSLQNDDEVEVIYANTPDRPLADSKGQFLRGTTFTISDKAPRNRNVLRGRIKNGVLTTDPADIVLTQTWGQGGARDIRGNRTKWHYAKGRLRLAFQPDGSLRGVMGGYRPIFDVIVSPAIGGAGSAVVAGIDCAQNLATLRHYADGLKNPKTGKCEGVSAAQAITAIPAFVNDVPAPRTAAR</sequence>
<organism evidence="1 2">
    <name type="scientific">Novosphingobium anseongense</name>
    <dbReference type="NCBI Taxonomy" id="3133436"/>
    <lineage>
        <taxon>Bacteria</taxon>
        <taxon>Pseudomonadati</taxon>
        <taxon>Pseudomonadota</taxon>
        <taxon>Alphaproteobacteria</taxon>
        <taxon>Sphingomonadales</taxon>
        <taxon>Sphingomonadaceae</taxon>
        <taxon>Novosphingobium</taxon>
    </lineage>
</organism>
<dbReference type="EMBL" id="JBBHJZ010000003">
    <property type="protein sequence ID" value="MEJ5978206.1"/>
    <property type="molecule type" value="Genomic_DNA"/>
</dbReference>
<evidence type="ECO:0000313" key="1">
    <source>
        <dbReference type="EMBL" id="MEJ5978206.1"/>
    </source>
</evidence>